<dbReference type="Gene3D" id="1.20.1340.10">
    <property type="entry name" value="dopa decarboxylase, N-terminal domain"/>
    <property type="match status" value="2"/>
</dbReference>
<dbReference type="PANTHER" id="PTHR11999">
    <property type="entry name" value="GROUP II PYRIDOXAL-5-PHOSPHATE DECARBOXYLASE"/>
    <property type="match status" value="1"/>
</dbReference>
<evidence type="ECO:0000313" key="7">
    <source>
        <dbReference type="Proteomes" id="UP000786811"/>
    </source>
</evidence>
<dbReference type="GO" id="GO:0019752">
    <property type="term" value="P:carboxylic acid metabolic process"/>
    <property type="evidence" value="ECO:0007669"/>
    <property type="project" value="InterPro"/>
</dbReference>
<sequence>MIFFEFYFRTIGIHTYKDMVKYCSYYDNNNEKDIFLQKAERKSFKWLCINISGSIRNDHLVKESFSANTHLLNSDISSDKKYFKITKQLRFICAQNRSVTFEMEAKEFKEFAKATVDKIVDYNESLRDRKVLPDVEPGYLSKLIPEEAPQKGESWQDVFSDIERVIMPGVTHWNSPRFHAYYPTANSYPAIVGELLSAGIGGVGFSWIASPACTELEVVTMNWLGKMLGLPKEFLNCSEGPGGGVIQGSASEATLVGLLAAKERMVRHIKKENPDMDEGIIKSKLVAYTSNQSNSSVEKSGLLGSMPMRLLPVDEKCSLRGATLLEMMKKDREAGLIPCYIVATLGTTGTCAFDNLEEIGPICKENNIWLHIDAAYAGAAFVCPEYRHLMSGIEYADSFNFNPHKWLLTNFDCSALWVKDSRSLIEAFNVERIYLTHDKEGLCPDYRHWQIPLGRRFRALKLWFVLRLYGIEGLQEHIRHSINLAKRFESRVQSDERFEIVTERSMGLICFRLKGENSLTRDLYDRILKRKRIYLTAATYQDRLIIRFVVCSRLCLEEDIDYAWNEITSQASEIINSQTHQTGIESAEKPVKKLEHSGKHLGAITARIEGLNINKAKFSKAIVDKIVDYKKTSRTRKVIPDVKPGYLSKLIPLEAPKNGESWKNVFDDIERVIVPGMTHWTSPNFYGYCPSACSYPSIVGEFLSAGIGGIGLSWLTSPVMTELEAVTMDWLCKMLGLPEEFLNSNQGPGGGVGSASETTLIALLTAKNRMVKRIKKDNPNMDEELIKSKLVAYTSSQSNSSVEKAGFLGSMRMKLLPVDEKCSLRGATLLKEIKKDREAGLIPCYVVATFGTTGTCAFDNLEEIGPICNDNDIWLHVDAAYADSFSLFQVLIFITGAALICPEYRSLMSDYRHWQIPLGRRFRSLKLWFVLRIYGISGLQKYIRDSISLAQHFESLVKSDSRFEVITEQILGLVCFRMKGENFLTQSLHDCLWERKFIFLTPATYQDKLILRFLACSQSTIQTDVDFAWAEIITAANMISSQNLYNKLYNANSVDFDNSKQPKISNIIEILSKYDFNCS</sequence>
<dbReference type="OrthoDB" id="639767at2759"/>
<keyword evidence="3 5" id="KW-0663">Pyridoxal phosphate</keyword>
<dbReference type="PANTHER" id="PTHR11999:SF60">
    <property type="entry name" value="3,4-DIHYDROXYPHENYLACETALDEHYDE SYNTHASE"/>
    <property type="match status" value="1"/>
</dbReference>
<dbReference type="AlphaFoldDB" id="A0A8J2HIV7"/>
<dbReference type="InterPro" id="IPR002129">
    <property type="entry name" value="PyrdxlP-dep_de-COase"/>
</dbReference>
<comment type="similarity">
    <text evidence="2">Belongs to the group II decarboxylase family.</text>
</comment>
<evidence type="ECO:0000256" key="1">
    <source>
        <dbReference type="ARBA" id="ARBA00001933"/>
    </source>
</evidence>
<organism evidence="6 7">
    <name type="scientific">Cotesia congregata</name>
    <name type="common">Parasitoid wasp</name>
    <name type="synonym">Apanteles congregatus</name>
    <dbReference type="NCBI Taxonomy" id="51543"/>
    <lineage>
        <taxon>Eukaryota</taxon>
        <taxon>Metazoa</taxon>
        <taxon>Ecdysozoa</taxon>
        <taxon>Arthropoda</taxon>
        <taxon>Hexapoda</taxon>
        <taxon>Insecta</taxon>
        <taxon>Pterygota</taxon>
        <taxon>Neoptera</taxon>
        <taxon>Endopterygota</taxon>
        <taxon>Hymenoptera</taxon>
        <taxon>Apocrita</taxon>
        <taxon>Ichneumonoidea</taxon>
        <taxon>Braconidae</taxon>
        <taxon>Microgastrinae</taxon>
        <taxon>Cotesia</taxon>
    </lineage>
</organism>
<dbReference type="InterPro" id="IPR010977">
    <property type="entry name" value="Aromatic_deC"/>
</dbReference>
<dbReference type="InterPro" id="IPR021115">
    <property type="entry name" value="Pyridoxal-P_BS"/>
</dbReference>
<dbReference type="Proteomes" id="UP000786811">
    <property type="component" value="Unassembled WGS sequence"/>
</dbReference>
<keyword evidence="4" id="KW-0456">Lyase</keyword>
<dbReference type="GO" id="GO:0005737">
    <property type="term" value="C:cytoplasm"/>
    <property type="evidence" value="ECO:0007669"/>
    <property type="project" value="TreeGrafter"/>
</dbReference>
<dbReference type="SUPFAM" id="SSF53383">
    <property type="entry name" value="PLP-dependent transferases"/>
    <property type="match status" value="2"/>
</dbReference>
<comment type="cofactor">
    <cofactor evidence="1 5">
        <name>pyridoxal 5'-phosphate</name>
        <dbReference type="ChEBI" id="CHEBI:597326"/>
    </cofactor>
</comment>
<dbReference type="Gene3D" id="3.40.640.10">
    <property type="entry name" value="Type I PLP-dependent aspartate aminotransferase-like (Major domain)"/>
    <property type="match status" value="3"/>
</dbReference>
<protein>
    <submittedName>
        <fullName evidence="6">Similar to Ddc: Aromatic-L-amino-acid decarboxylase (Drosophila simulans)</fullName>
    </submittedName>
</protein>
<dbReference type="EMBL" id="CAJNRD030001121">
    <property type="protein sequence ID" value="CAG5097339.1"/>
    <property type="molecule type" value="Genomic_DNA"/>
</dbReference>
<dbReference type="InterPro" id="IPR015421">
    <property type="entry name" value="PyrdxlP-dep_Trfase_major"/>
</dbReference>
<dbReference type="PRINTS" id="PR00800">
    <property type="entry name" value="YHDCRBOXLASE"/>
</dbReference>
<gene>
    <name evidence="6" type="ORF">HICCMSTLAB_LOCUS8658</name>
</gene>
<dbReference type="CDD" id="cd06450">
    <property type="entry name" value="DOPA_deC_like"/>
    <property type="match status" value="1"/>
</dbReference>
<keyword evidence="7" id="KW-1185">Reference proteome</keyword>
<evidence type="ECO:0000256" key="2">
    <source>
        <dbReference type="ARBA" id="ARBA00009533"/>
    </source>
</evidence>
<dbReference type="InterPro" id="IPR015424">
    <property type="entry name" value="PyrdxlP-dep_Trfase"/>
</dbReference>
<dbReference type="Gene3D" id="3.90.1150.10">
    <property type="entry name" value="Aspartate Aminotransferase, domain 1"/>
    <property type="match status" value="2"/>
</dbReference>
<evidence type="ECO:0000256" key="3">
    <source>
        <dbReference type="ARBA" id="ARBA00022898"/>
    </source>
</evidence>
<dbReference type="GO" id="GO:0006520">
    <property type="term" value="P:amino acid metabolic process"/>
    <property type="evidence" value="ECO:0007669"/>
    <property type="project" value="InterPro"/>
</dbReference>
<dbReference type="Pfam" id="PF00282">
    <property type="entry name" value="Pyridoxal_deC"/>
    <property type="match status" value="2"/>
</dbReference>
<evidence type="ECO:0000256" key="4">
    <source>
        <dbReference type="ARBA" id="ARBA00023239"/>
    </source>
</evidence>
<dbReference type="InterPro" id="IPR015422">
    <property type="entry name" value="PyrdxlP-dep_Trfase_small"/>
</dbReference>
<name>A0A8J2HIV7_COTCN</name>
<comment type="caution">
    <text evidence="6">The sequence shown here is derived from an EMBL/GenBank/DDBJ whole genome shotgun (WGS) entry which is preliminary data.</text>
</comment>
<dbReference type="GO" id="GO:0006584">
    <property type="term" value="P:catecholamine metabolic process"/>
    <property type="evidence" value="ECO:0007669"/>
    <property type="project" value="TreeGrafter"/>
</dbReference>
<evidence type="ECO:0000313" key="6">
    <source>
        <dbReference type="EMBL" id="CAG5097339.1"/>
    </source>
</evidence>
<dbReference type="GO" id="GO:0030170">
    <property type="term" value="F:pyridoxal phosphate binding"/>
    <property type="evidence" value="ECO:0007669"/>
    <property type="project" value="InterPro"/>
</dbReference>
<reference evidence="6" key="1">
    <citation type="submission" date="2021-04" db="EMBL/GenBank/DDBJ databases">
        <authorList>
            <person name="Chebbi M.A.C M."/>
        </authorList>
    </citation>
    <scope>NUCLEOTIDE SEQUENCE</scope>
</reference>
<proteinExistence type="inferred from homology"/>
<dbReference type="FunFam" id="1.20.1340.10:FF:000001">
    <property type="entry name" value="Histidine decarboxylase"/>
    <property type="match status" value="1"/>
</dbReference>
<dbReference type="GO" id="GO:0004058">
    <property type="term" value="F:aromatic-L-amino-acid decarboxylase activity"/>
    <property type="evidence" value="ECO:0007669"/>
    <property type="project" value="TreeGrafter"/>
</dbReference>
<dbReference type="FunFam" id="3.40.640.10:FF:000025">
    <property type="entry name" value="Histidine decarboxylase"/>
    <property type="match status" value="1"/>
</dbReference>
<accession>A0A8J2HIV7</accession>
<feature type="modified residue" description="N6-(pyridoxal phosphate)lysine" evidence="5">
    <location>
        <position position="405"/>
    </location>
</feature>
<evidence type="ECO:0000256" key="5">
    <source>
        <dbReference type="PIRSR" id="PIRSR602129-50"/>
    </source>
</evidence>
<dbReference type="PROSITE" id="PS00392">
    <property type="entry name" value="DDC_GAD_HDC_YDC"/>
    <property type="match status" value="1"/>
</dbReference>